<proteinExistence type="predicted"/>
<dbReference type="InterPro" id="IPR025535">
    <property type="entry name" value="DUF4421"/>
</dbReference>
<dbReference type="EMBL" id="SZQL01000037">
    <property type="protein sequence ID" value="TKK64286.1"/>
    <property type="molecule type" value="Genomic_DNA"/>
</dbReference>
<protein>
    <submittedName>
        <fullName evidence="1">DUF4421 domain-containing protein</fullName>
    </submittedName>
</protein>
<comment type="caution">
    <text evidence="1">The sequence shown here is derived from an EMBL/GenBank/DDBJ whole genome shotgun (WGS) entry which is preliminary data.</text>
</comment>
<name>A0A4U3KTQ0_9BACT</name>
<organism evidence="1 2">
    <name type="scientific">Ilyomonas limi</name>
    <dbReference type="NCBI Taxonomy" id="2575867"/>
    <lineage>
        <taxon>Bacteria</taxon>
        <taxon>Pseudomonadati</taxon>
        <taxon>Bacteroidota</taxon>
        <taxon>Chitinophagia</taxon>
        <taxon>Chitinophagales</taxon>
        <taxon>Chitinophagaceae</taxon>
        <taxon>Ilyomonas</taxon>
    </lineage>
</organism>
<keyword evidence="2" id="KW-1185">Reference proteome</keyword>
<evidence type="ECO:0000313" key="1">
    <source>
        <dbReference type="EMBL" id="TKK64286.1"/>
    </source>
</evidence>
<reference evidence="1 2" key="1">
    <citation type="submission" date="2019-05" db="EMBL/GenBank/DDBJ databases">
        <title>Panacibacter sp. strain 17mud1-8 Genome sequencing and assembly.</title>
        <authorList>
            <person name="Chhetri G."/>
        </authorList>
    </citation>
    <scope>NUCLEOTIDE SEQUENCE [LARGE SCALE GENOMIC DNA]</scope>
    <source>
        <strain evidence="1 2">17mud1-8</strain>
    </source>
</reference>
<dbReference type="AlphaFoldDB" id="A0A4U3KTQ0"/>
<sequence>MSCLIQITIIVKHLTAICIMLLSFFCAKNVVAQVLSRPVNDTNYYKTYPGGITARFYLSQKYTAFTLQDKGAKDLKYWPNTTLNMGVGATYHNFSLNLAYGFGFLNQDKGKGDTRYLDLQGHFYKPKWVIDFYGQLYKGYHLEPKDFAASHPDGYYRPDASVNLFGLSAYRVFNSSRFSYRAAIIQNEWQKKSAGTFLAGAEAYYGIMNADSGWVPAILAKEYAKRDITKINYFSIGPGIGYAYTAVAFKHLFLTGSLTGNLNVSYTTETTKDNKKQNKFSLNPVTRFRVAAGCNSDSWNVSVNWIADRLPFKGSASGGDYLLQTGNYRFIIAKRLMPGPKLKKHLRLADKVFKE</sequence>
<accession>A0A4U3KTQ0</accession>
<dbReference type="OrthoDB" id="669053at2"/>
<dbReference type="Proteomes" id="UP000305848">
    <property type="component" value="Unassembled WGS sequence"/>
</dbReference>
<evidence type="ECO:0000313" key="2">
    <source>
        <dbReference type="Proteomes" id="UP000305848"/>
    </source>
</evidence>
<gene>
    <name evidence="1" type="ORF">FC093_22925</name>
</gene>
<dbReference type="Pfam" id="PF14391">
    <property type="entry name" value="DUF4421"/>
    <property type="match status" value="1"/>
</dbReference>